<feature type="region of interest" description="Disordered" evidence="2">
    <location>
        <begin position="154"/>
        <end position="184"/>
    </location>
</feature>
<accession>A0A0V0QC42</accession>
<feature type="domain" description="DIX" evidence="3">
    <location>
        <begin position="6"/>
        <end position="94"/>
    </location>
</feature>
<dbReference type="InParanoid" id="A0A0V0QC42"/>
<dbReference type="OrthoDB" id="10007451at2759"/>
<gene>
    <name evidence="4" type="ORF">PPERSA_07823</name>
</gene>
<dbReference type="PANTHER" id="PTHR42509">
    <property type="entry name" value="DIX DOMAIN-CONTAINING PROTEIN"/>
    <property type="match status" value="1"/>
</dbReference>
<protein>
    <recommendedName>
        <fullName evidence="3">DIX domain-containing protein</fullName>
    </recommendedName>
</protein>
<organism evidence="4 5">
    <name type="scientific">Pseudocohnilembus persalinus</name>
    <name type="common">Ciliate</name>
    <dbReference type="NCBI Taxonomy" id="266149"/>
    <lineage>
        <taxon>Eukaryota</taxon>
        <taxon>Sar</taxon>
        <taxon>Alveolata</taxon>
        <taxon>Ciliophora</taxon>
        <taxon>Intramacronucleata</taxon>
        <taxon>Oligohymenophorea</taxon>
        <taxon>Scuticociliatia</taxon>
        <taxon>Philasterida</taxon>
        <taxon>Pseudocohnilembidae</taxon>
        <taxon>Pseudocohnilembus</taxon>
    </lineage>
</organism>
<dbReference type="AlphaFoldDB" id="A0A0V0QC42"/>
<dbReference type="SUPFAM" id="SSF54236">
    <property type="entry name" value="Ubiquitin-like"/>
    <property type="match status" value="1"/>
</dbReference>
<feature type="compositionally biased region" description="Low complexity" evidence="2">
    <location>
        <begin position="159"/>
        <end position="184"/>
    </location>
</feature>
<dbReference type="Pfam" id="PF00778">
    <property type="entry name" value="DIX"/>
    <property type="match status" value="1"/>
</dbReference>
<evidence type="ECO:0000256" key="2">
    <source>
        <dbReference type="SAM" id="MobiDB-lite"/>
    </source>
</evidence>
<sequence>MKNNMTLVHYFIPEDLDDQEQLNAFTIKKSIDEITLLDISKNFPIRGEYIFRFKFTLDKGNNLTNLIEKKQFIWLDLTDAKQVVPQYGNKIVMKATRVSWEKKGETNLKAQVKQENINQKVKIQQQDQKHQHLSHSNSEPCQQMKQQFNQAESKWGYSQQQQQNNDNTINNINNNINPNVNKNNNDFDLMDMGFGNGNVNVNQQNSQQKSHNLLDF</sequence>
<dbReference type="InterPro" id="IPR029071">
    <property type="entry name" value="Ubiquitin-like_domsf"/>
</dbReference>
<evidence type="ECO:0000313" key="5">
    <source>
        <dbReference type="Proteomes" id="UP000054937"/>
    </source>
</evidence>
<dbReference type="EMBL" id="LDAU01000204">
    <property type="protein sequence ID" value="KRW99746.1"/>
    <property type="molecule type" value="Genomic_DNA"/>
</dbReference>
<dbReference type="PANTHER" id="PTHR42509:SF1">
    <property type="entry name" value="DIX DOMAIN-CONTAINING PROTEIN"/>
    <property type="match status" value="1"/>
</dbReference>
<reference evidence="4 5" key="1">
    <citation type="journal article" date="2015" name="Sci. Rep.">
        <title>Genome of the facultative scuticociliatosis pathogen Pseudocohnilembus persalinus provides insight into its virulence through horizontal gene transfer.</title>
        <authorList>
            <person name="Xiong J."/>
            <person name="Wang G."/>
            <person name="Cheng J."/>
            <person name="Tian M."/>
            <person name="Pan X."/>
            <person name="Warren A."/>
            <person name="Jiang C."/>
            <person name="Yuan D."/>
            <person name="Miao W."/>
        </authorList>
    </citation>
    <scope>NUCLEOTIDE SEQUENCE [LARGE SCALE GENOMIC DNA]</scope>
    <source>
        <strain evidence="4">36N120E</strain>
    </source>
</reference>
<dbReference type="GO" id="GO:0016055">
    <property type="term" value="P:Wnt signaling pathway"/>
    <property type="evidence" value="ECO:0007669"/>
    <property type="project" value="UniProtKB-KW"/>
</dbReference>
<evidence type="ECO:0000256" key="1">
    <source>
        <dbReference type="ARBA" id="ARBA00022687"/>
    </source>
</evidence>
<keyword evidence="1" id="KW-0879">Wnt signaling pathway</keyword>
<dbReference type="Gene3D" id="2.40.240.130">
    <property type="match status" value="1"/>
</dbReference>
<evidence type="ECO:0000313" key="4">
    <source>
        <dbReference type="EMBL" id="KRW99746.1"/>
    </source>
</evidence>
<dbReference type="InterPro" id="IPR001158">
    <property type="entry name" value="DIX"/>
</dbReference>
<dbReference type="Proteomes" id="UP000054937">
    <property type="component" value="Unassembled WGS sequence"/>
</dbReference>
<dbReference type="InterPro" id="IPR038207">
    <property type="entry name" value="DIX_dom_sf"/>
</dbReference>
<keyword evidence="5" id="KW-1185">Reference proteome</keyword>
<comment type="caution">
    <text evidence="4">The sequence shown here is derived from an EMBL/GenBank/DDBJ whole genome shotgun (WGS) entry which is preliminary data.</text>
</comment>
<proteinExistence type="predicted"/>
<evidence type="ECO:0000259" key="3">
    <source>
        <dbReference type="Pfam" id="PF00778"/>
    </source>
</evidence>
<name>A0A0V0QC42_PSEPJ</name>
<dbReference type="OMA" id="GEYIFRY"/>